<dbReference type="AlphaFoldDB" id="A0A7J8B983"/>
<protein>
    <submittedName>
        <fullName evidence="2">Uncharacterized protein</fullName>
    </submittedName>
</protein>
<sequence length="132" mass="13882">MGDRLGIPGAVGFCRPLLLLPSSQGAPRRPGPCSLAVSGILGTRRSPGCAQKAGAPLHRPPSPAPLQPALGRFLSPLRALPFLGSAGRSPEGGCSVSRRSVAWWSRRCLRVVLGRGRSNAARRCPRDHPGHQ</sequence>
<evidence type="ECO:0000313" key="2">
    <source>
        <dbReference type="EMBL" id="KAF6395403.1"/>
    </source>
</evidence>
<reference evidence="2 3" key="1">
    <citation type="journal article" date="2020" name="Nature">
        <title>Six reference-quality genomes reveal evolution of bat adaptations.</title>
        <authorList>
            <person name="Jebb D."/>
            <person name="Huang Z."/>
            <person name="Pippel M."/>
            <person name="Hughes G.M."/>
            <person name="Lavrichenko K."/>
            <person name="Devanna P."/>
            <person name="Winkler S."/>
            <person name="Jermiin L.S."/>
            <person name="Skirmuntt E.C."/>
            <person name="Katzourakis A."/>
            <person name="Burkitt-Gray L."/>
            <person name="Ray D.A."/>
            <person name="Sullivan K.A.M."/>
            <person name="Roscito J.G."/>
            <person name="Kirilenko B.M."/>
            <person name="Davalos L.M."/>
            <person name="Corthals A.P."/>
            <person name="Power M.L."/>
            <person name="Jones G."/>
            <person name="Ransome R.D."/>
            <person name="Dechmann D.K.N."/>
            <person name="Locatelli A.G."/>
            <person name="Puechmaille S.J."/>
            <person name="Fedrigo O."/>
            <person name="Jarvis E.D."/>
            <person name="Hiller M."/>
            <person name="Vernes S.C."/>
            <person name="Myers E.W."/>
            <person name="Teeling E.C."/>
        </authorList>
    </citation>
    <scope>NUCLEOTIDE SEQUENCE [LARGE SCALE GENOMIC DNA]</scope>
    <source>
        <strain evidence="2">MRouAeg1</strain>
        <tissue evidence="2">Muscle</tissue>
    </source>
</reference>
<name>A0A7J8B983_ROUAE</name>
<comment type="caution">
    <text evidence="2">The sequence shown here is derived from an EMBL/GenBank/DDBJ whole genome shotgun (WGS) entry which is preliminary data.</text>
</comment>
<proteinExistence type="predicted"/>
<accession>A0A7J8B983</accession>
<keyword evidence="3" id="KW-1185">Reference proteome</keyword>
<feature type="region of interest" description="Disordered" evidence="1">
    <location>
        <begin position="47"/>
        <end position="68"/>
    </location>
</feature>
<evidence type="ECO:0000256" key="1">
    <source>
        <dbReference type="SAM" id="MobiDB-lite"/>
    </source>
</evidence>
<gene>
    <name evidence="2" type="ORF">HJG63_009959</name>
</gene>
<evidence type="ECO:0000313" key="3">
    <source>
        <dbReference type="Proteomes" id="UP000593571"/>
    </source>
</evidence>
<organism evidence="2 3">
    <name type="scientific">Rousettus aegyptiacus</name>
    <name type="common">Egyptian fruit bat</name>
    <name type="synonym">Pteropus aegyptiacus</name>
    <dbReference type="NCBI Taxonomy" id="9407"/>
    <lineage>
        <taxon>Eukaryota</taxon>
        <taxon>Metazoa</taxon>
        <taxon>Chordata</taxon>
        <taxon>Craniata</taxon>
        <taxon>Vertebrata</taxon>
        <taxon>Euteleostomi</taxon>
        <taxon>Mammalia</taxon>
        <taxon>Eutheria</taxon>
        <taxon>Laurasiatheria</taxon>
        <taxon>Chiroptera</taxon>
        <taxon>Yinpterochiroptera</taxon>
        <taxon>Pteropodoidea</taxon>
        <taxon>Pteropodidae</taxon>
        <taxon>Rousettinae</taxon>
        <taxon>Rousettus</taxon>
    </lineage>
</organism>
<dbReference type="Proteomes" id="UP000593571">
    <property type="component" value="Unassembled WGS sequence"/>
</dbReference>
<dbReference type="EMBL" id="JACASE010000018">
    <property type="protein sequence ID" value="KAF6395403.1"/>
    <property type="molecule type" value="Genomic_DNA"/>
</dbReference>